<dbReference type="Proteomes" id="UP001576776">
    <property type="component" value="Unassembled WGS sequence"/>
</dbReference>
<dbReference type="GO" id="GO:0003677">
    <property type="term" value="F:DNA binding"/>
    <property type="evidence" value="ECO:0007669"/>
    <property type="project" value="UniProtKB-KW"/>
</dbReference>
<dbReference type="RefSeq" id="WP_413258862.1">
    <property type="nucleotide sequence ID" value="NZ_JBHFNS010000073.1"/>
</dbReference>
<keyword evidence="1" id="KW-0238">DNA-binding</keyword>
<protein>
    <submittedName>
        <fullName evidence="1">DNA-binding protein</fullName>
    </submittedName>
</protein>
<dbReference type="EMBL" id="JBHFNS010000073">
    <property type="protein sequence ID" value="MFB2937375.1"/>
    <property type="molecule type" value="Genomic_DNA"/>
</dbReference>
<gene>
    <name evidence="1" type="ORF">ACE1B6_19180</name>
</gene>
<evidence type="ECO:0000313" key="1">
    <source>
        <dbReference type="EMBL" id="MFB2937375.1"/>
    </source>
</evidence>
<accession>A0ABV4YEW8</accession>
<organism evidence="1 2">
    <name type="scientific">Floridaenema fluviatile BLCC-F154</name>
    <dbReference type="NCBI Taxonomy" id="3153640"/>
    <lineage>
        <taxon>Bacteria</taxon>
        <taxon>Bacillati</taxon>
        <taxon>Cyanobacteriota</taxon>
        <taxon>Cyanophyceae</taxon>
        <taxon>Oscillatoriophycideae</taxon>
        <taxon>Aerosakkonematales</taxon>
        <taxon>Aerosakkonemataceae</taxon>
        <taxon>Floridanema</taxon>
        <taxon>Floridanema fluviatile</taxon>
    </lineage>
</organism>
<sequence length="115" mass="13048">MKDVKIPTSRSYREFLIESLKNPERSAAYIEAVLELSEESPDPELLRAVLKDVIEAQINTNNLSESTKQLHEKLDKMLTESNASEIYTFIQLLNELGFQLTITTKETQSSPADNC</sequence>
<proteinExistence type="predicted"/>
<name>A0ABV4YEW8_9CYAN</name>
<comment type="caution">
    <text evidence="1">The sequence shown here is derived from an EMBL/GenBank/DDBJ whole genome shotgun (WGS) entry which is preliminary data.</text>
</comment>
<reference evidence="1 2" key="1">
    <citation type="submission" date="2024-09" db="EMBL/GenBank/DDBJ databases">
        <title>Floridaenema gen nov. (Aerosakkonemataceae, Aerosakkonematales ord. nov., Cyanobacteria) from benthic tropical and subtropical fresh waters, with the description of four new species.</title>
        <authorList>
            <person name="Moretto J.A."/>
            <person name="Berthold D.E."/>
            <person name="Lefler F.W."/>
            <person name="Huang I.-S."/>
            <person name="Laughinghouse H. IV."/>
        </authorList>
    </citation>
    <scope>NUCLEOTIDE SEQUENCE [LARGE SCALE GENOMIC DNA]</scope>
    <source>
        <strain evidence="1 2">BLCC-F154</strain>
    </source>
</reference>
<keyword evidence="2" id="KW-1185">Reference proteome</keyword>
<evidence type="ECO:0000313" key="2">
    <source>
        <dbReference type="Proteomes" id="UP001576776"/>
    </source>
</evidence>